<feature type="binding site" evidence="6">
    <location>
        <position position="110"/>
    </location>
    <ligand>
        <name>S-adenosyl-L-methionine</name>
        <dbReference type="ChEBI" id="CHEBI:59789"/>
    </ligand>
</feature>
<dbReference type="AlphaFoldDB" id="A0A9D9DIJ6"/>
<evidence type="ECO:0000313" key="7">
    <source>
        <dbReference type="EMBL" id="MBO8427408.1"/>
    </source>
</evidence>
<reference evidence="7" key="2">
    <citation type="journal article" date="2021" name="PeerJ">
        <title>Extensive microbial diversity within the chicken gut microbiome revealed by metagenomics and culture.</title>
        <authorList>
            <person name="Gilroy R."/>
            <person name="Ravi A."/>
            <person name="Getino M."/>
            <person name="Pursley I."/>
            <person name="Horton D.L."/>
            <person name="Alikhan N.F."/>
            <person name="Baker D."/>
            <person name="Gharbi K."/>
            <person name="Hall N."/>
            <person name="Watson M."/>
            <person name="Adriaenssens E.M."/>
            <person name="Foster-Nyarko E."/>
            <person name="Jarju S."/>
            <person name="Secka A."/>
            <person name="Antonio M."/>
            <person name="Oren A."/>
            <person name="Chaudhuri R.R."/>
            <person name="La Ragione R."/>
            <person name="Hildebrand F."/>
            <person name="Pallen M.J."/>
        </authorList>
    </citation>
    <scope>NUCLEOTIDE SEQUENCE</scope>
    <source>
        <strain evidence="7">11159</strain>
    </source>
</reference>
<evidence type="ECO:0000256" key="5">
    <source>
        <dbReference type="ARBA" id="ARBA00038303"/>
    </source>
</evidence>
<name>A0A9D9DIJ6_9BACL</name>
<dbReference type="PIRSF" id="PIRSF004505">
    <property type="entry name" value="MT_bac"/>
    <property type="match status" value="1"/>
</dbReference>
<keyword evidence="2 6" id="KW-0489">Methyltransferase</keyword>
<dbReference type="InterPro" id="IPR029028">
    <property type="entry name" value="Alpha/beta_knot_MTases"/>
</dbReference>
<evidence type="ECO:0000256" key="6">
    <source>
        <dbReference type="HAMAP-Rule" id="MF_00658"/>
    </source>
</evidence>
<accession>A0A9D9DIJ6</accession>
<comment type="function">
    <text evidence="6">Specifically methylates the pseudouridine at position 1915 (m3Psi1915) in 23S rRNA.</text>
</comment>
<feature type="binding site" evidence="6">
    <location>
        <begin position="129"/>
        <end position="134"/>
    </location>
    <ligand>
        <name>S-adenosyl-L-methionine</name>
        <dbReference type="ChEBI" id="CHEBI:59789"/>
    </ligand>
</feature>
<evidence type="ECO:0000256" key="2">
    <source>
        <dbReference type="ARBA" id="ARBA00022603"/>
    </source>
</evidence>
<dbReference type="PANTHER" id="PTHR33603">
    <property type="entry name" value="METHYLTRANSFERASE"/>
    <property type="match status" value="1"/>
</dbReference>
<dbReference type="EMBL" id="JADIMY010000053">
    <property type="protein sequence ID" value="MBO8427408.1"/>
    <property type="molecule type" value="Genomic_DNA"/>
</dbReference>
<dbReference type="Gene3D" id="3.40.1280.10">
    <property type="match status" value="1"/>
</dbReference>
<organism evidence="7 8">
    <name type="scientific">Candidatus Onthovivens merdipullorum</name>
    <dbReference type="NCBI Taxonomy" id="2840889"/>
    <lineage>
        <taxon>Bacteria</taxon>
        <taxon>Bacillati</taxon>
        <taxon>Bacillota</taxon>
        <taxon>Bacilli</taxon>
        <taxon>Bacillales</taxon>
        <taxon>Candidatus Onthovivens</taxon>
    </lineage>
</organism>
<comment type="caution">
    <text evidence="7">The sequence shown here is derived from an EMBL/GenBank/DDBJ whole genome shotgun (WGS) entry which is preliminary data.</text>
</comment>
<dbReference type="EC" id="2.1.1.177" evidence="6"/>
<dbReference type="HAMAP" id="MF_00658">
    <property type="entry name" value="23SrRNA_methyltr_H"/>
    <property type="match status" value="1"/>
</dbReference>
<dbReference type="GO" id="GO:0070038">
    <property type="term" value="F:rRNA (pseudouridine-N3-)-methyltransferase activity"/>
    <property type="evidence" value="ECO:0007669"/>
    <property type="project" value="UniProtKB-UniRule"/>
</dbReference>
<proteinExistence type="inferred from homology"/>
<keyword evidence="3 6" id="KW-0808">Transferase</keyword>
<evidence type="ECO:0000256" key="4">
    <source>
        <dbReference type="ARBA" id="ARBA00022691"/>
    </source>
</evidence>
<protein>
    <recommendedName>
        <fullName evidence="6">Ribosomal RNA large subunit methyltransferase H</fullName>
        <ecNumber evidence="6">2.1.1.177</ecNumber>
    </recommendedName>
    <alternativeName>
        <fullName evidence="6">23S rRNA (pseudouridine1915-N3)-methyltransferase</fullName>
    </alternativeName>
    <alternativeName>
        <fullName evidence="6">23S rRNA m3Psi1915 methyltransferase</fullName>
    </alternativeName>
    <alternativeName>
        <fullName evidence="6">rRNA (pseudouridine-N3-)-methyltransferase RlmH</fullName>
    </alternativeName>
</protein>
<evidence type="ECO:0000256" key="1">
    <source>
        <dbReference type="ARBA" id="ARBA00022552"/>
    </source>
</evidence>
<dbReference type="CDD" id="cd18081">
    <property type="entry name" value="RlmH-like"/>
    <property type="match status" value="1"/>
</dbReference>
<comment type="subcellular location">
    <subcellularLocation>
        <location evidence="6">Cytoplasm</location>
    </subcellularLocation>
</comment>
<feature type="binding site" evidence="6">
    <location>
        <position position="78"/>
    </location>
    <ligand>
        <name>S-adenosyl-L-methionine</name>
        <dbReference type="ChEBI" id="CHEBI:59789"/>
    </ligand>
</feature>
<dbReference type="Proteomes" id="UP000823613">
    <property type="component" value="Unassembled WGS sequence"/>
</dbReference>
<dbReference type="SUPFAM" id="SSF75217">
    <property type="entry name" value="alpha/beta knot"/>
    <property type="match status" value="1"/>
</dbReference>
<evidence type="ECO:0000313" key="8">
    <source>
        <dbReference type="Proteomes" id="UP000823613"/>
    </source>
</evidence>
<reference evidence="7" key="1">
    <citation type="submission" date="2020-10" db="EMBL/GenBank/DDBJ databases">
        <authorList>
            <person name="Gilroy R."/>
        </authorList>
    </citation>
    <scope>NUCLEOTIDE SEQUENCE</scope>
    <source>
        <strain evidence="7">11159</strain>
    </source>
</reference>
<comment type="similarity">
    <text evidence="5 6">Belongs to the RNA methyltransferase RlmH family.</text>
</comment>
<dbReference type="InterPro" id="IPR003742">
    <property type="entry name" value="RlmH-like"/>
</dbReference>
<comment type="catalytic activity">
    <reaction evidence="6">
        <text>pseudouridine(1915) in 23S rRNA + S-adenosyl-L-methionine = N(3)-methylpseudouridine(1915) in 23S rRNA + S-adenosyl-L-homocysteine + H(+)</text>
        <dbReference type="Rhea" id="RHEA:42752"/>
        <dbReference type="Rhea" id="RHEA-COMP:10221"/>
        <dbReference type="Rhea" id="RHEA-COMP:10222"/>
        <dbReference type="ChEBI" id="CHEBI:15378"/>
        <dbReference type="ChEBI" id="CHEBI:57856"/>
        <dbReference type="ChEBI" id="CHEBI:59789"/>
        <dbReference type="ChEBI" id="CHEBI:65314"/>
        <dbReference type="ChEBI" id="CHEBI:74486"/>
        <dbReference type="EC" id="2.1.1.177"/>
    </reaction>
</comment>
<dbReference type="GO" id="GO:0005737">
    <property type="term" value="C:cytoplasm"/>
    <property type="evidence" value="ECO:0007669"/>
    <property type="project" value="UniProtKB-SubCell"/>
</dbReference>
<keyword evidence="6" id="KW-0963">Cytoplasm</keyword>
<evidence type="ECO:0000256" key="3">
    <source>
        <dbReference type="ARBA" id="ARBA00022679"/>
    </source>
</evidence>
<keyword evidence="4 6" id="KW-0949">S-adenosyl-L-methionine</keyword>
<gene>
    <name evidence="6" type="primary">rlmH</name>
    <name evidence="7" type="ORF">IAC58_02470</name>
</gene>
<comment type="subunit">
    <text evidence="6">Homodimer.</text>
</comment>
<dbReference type="Pfam" id="PF02590">
    <property type="entry name" value="SPOUT_MTase"/>
    <property type="match status" value="1"/>
</dbReference>
<dbReference type="PANTHER" id="PTHR33603:SF1">
    <property type="entry name" value="RIBOSOMAL RNA LARGE SUBUNIT METHYLTRANSFERASE H"/>
    <property type="match status" value="1"/>
</dbReference>
<keyword evidence="1 6" id="KW-0698">rRNA processing</keyword>
<sequence length="161" mass="18858">MIKIKFIVIGSLKEDYLVKMEKEYLKRLSKYASVNITEFKETPFEANKLTKETINKIVSLEDKKILEKINKEDVLILLDLKGKSLTSEEFSFKLNDYISNLRGDIVISIGGPLGVSEELRNRANLRLKLSDLTFTHQFTRILILEQLYRAFKIINHENYHY</sequence>
<dbReference type="InterPro" id="IPR029026">
    <property type="entry name" value="tRNA_m1G_MTases_N"/>
</dbReference>